<protein>
    <submittedName>
        <fullName evidence="1">Transposase (Putative), gypsy type</fullName>
    </submittedName>
</protein>
<evidence type="ECO:0000313" key="1">
    <source>
        <dbReference type="EMBL" id="GFD45247.1"/>
    </source>
</evidence>
<accession>A0A699WD56</accession>
<sequence>EFNAELCDFLATHPALFQKFSESFLCLVGISRYYDLDDNVYPVFLADDDEEIDLFAFIHHADPTKVQVRQRETKEGEVSLLELTRGRVVSLPDANDQGDANIQGVGDIC</sequence>
<gene>
    <name evidence="1" type="ORF">Tci_917216</name>
</gene>
<dbReference type="AlphaFoldDB" id="A0A699WD56"/>
<proteinExistence type="predicted"/>
<comment type="caution">
    <text evidence="1">The sequence shown here is derived from an EMBL/GenBank/DDBJ whole genome shotgun (WGS) entry which is preliminary data.</text>
</comment>
<organism evidence="1">
    <name type="scientific">Tanacetum cinerariifolium</name>
    <name type="common">Dalmatian daisy</name>
    <name type="synonym">Chrysanthemum cinerariifolium</name>
    <dbReference type="NCBI Taxonomy" id="118510"/>
    <lineage>
        <taxon>Eukaryota</taxon>
        <taxon>Viridiplantae</taxon>
        <taxon>Streptophyta</taxon>
        <taxon>Embryophyta</taxon>
        <taxon>Tracheophyta</taxon>
        <taxon>Spermatophyta</taxon>
        <taxon>Magnoliopsida</taxon>
        <taxon>eudicotyledons</taxon>
        <taxon>Gunneridae</taxon>
        <taxon>Pentapetalae</taxon>
        <taxon>asterids</taxon>
        <taxon>campanulids</taxon>
        <taxon>Asterales</taxon>
        <taxon>Asteraceae</taxon>
        <taxon>Asteroideae</taxon>
        <taxon>Anthemideae</taxon>
        <taxon>Anthemidinae</taxon>
        <taxon>Tanacetum</taxon>
    </lineage>
</organism>
<dbReference type="EMBL" id="BKCJ011643593">
    <property type="protein sequence ID" value="GFD45247.1"/>
    <property type="molecule type" value="Genomic_DNA"/>
</dbReference>
<feature type="non-terminal residue" evidence="1">
    <location>
        <position position="1"/>
    </location>
</feature>
<name>A0A699WD56_TANCI</name>
<reference evidence="1" key="1">
    <citation type="journal article" date="2019" name="Sci. Rep.">
        <title>Draft genome of Tanacetum cinerariifolium, the natural source of mosquito coil.</title>
        <authorList>
            <person name="Yamashiro T."/>
            <person name="Shiraishi A."/>
            <person name="Satake H."/>
            <person name="Nakayama K."/>
        </authorList>
    </citation>
    <scope>NUCLEOTIDE SEQUENCE</scope>
</reference>